<reference evidence="2 3" key="1">
    <citation type="submission" date="2020-05" db="EMBL/GenBank/DDBJ databases">
        <title>Distinct polysaccharide utilization as determinants for interspecies competition between intestinal Prevotella spp.</title>
        <authorList>
            <person name="Galvez E.J.C."/>
            <person name="Iljazovic A."/>
            <person name="Strowig T."/>
        </authorList>
    </citation>
    <scope>NUCLEOTIDE SEQUENCE [LARGE SCALE GENOMIC DNA]</scope>
    <source>
        <strain evidence="2 3">PROD</strain>
    </source>
</reference>
<gene>
    <name evidence="2" type="ORF">HPS55_10835</name>
</gene>
<dbReference type="Proteomes" id="UP001193734">
    <property type="component" value="Unassembled WGS sequence"/>
</dbReference>
<dbReference type="RefSeq" id="WP_172177177.1">
    <property type="nucleotide sequence ID" value="NZ_CASGIA010000012.1"/>
</dbReference>
<keyword evidence="3" id="KW-1185">Reference proteome</keyword>
<feature type="chain" id="PRO_5045303317" evidence="1">
    <location>
        <begin position="21"/>
        <end position="121"/>
    </location>
</feature>
<dbReference type="Gene3D" id="2.60.40.3080">
    <property type="match status" value="1"/>
</dbReference>
<keyword evidence="1" id="KW-0732">Signal</keyword>
<dbReference type="EMBL" id="JABKKE010000018">
    <property type="protein sequence ID" value="NPE14809.1"/>
    <property type="molecule type" value="Genomic_DNA"/>
</dbReference>
<dbReference type="InterPro" id="IPR021638">
    <property type="entry name" value="DUF3244"/>
</dbReference>
<evidence type="ECO:0000313" key="3">
    <source>
        <dbReference type="Proteomes" id="UP001193734"/>
    </source>
</evidence>
<organism evidence="2 3">
    <name type="scientific">Xylanibacter rodentium</name>
    <dbReference type="NCBI Taxonomy" id="2736289"/>
    <lineage>
        <taxon>Bacteria</taxon>
        <taxon>Pseudomonadati</taxon>
        <taxon>Bacteroidota</taxon>
        <taxon>Bacteroidia</taxon>
        <taxon>Bacteroidales</taxon>
        <taxon>Prevotellaceae</taxon>
        <taxon>Xylanibacter</taxon>
    </lineage>
</organism>
<comment type="caution">
    <text evidence="2">The sequence shown here is derived from an EMBL/GenBank/DDBJ whole genome shotgun (WGS) entry which is preliminary data.</text>
</comment>
<evidence type="ECO:0000256" key="1">
    <source>
        <dbReference type="SAM" id="SignalP"/>
    </source>
</evidence>
<dbReference type="Pfam" id="PF11589">
    <property type="entry name" value="DUF3244"/>
    <property type="match status" value="1"/>
</dbReference>
<dbReference type="GeneID" id="82158259"/>
<sequence length="121" mass="13767">MKKRTLLAFMAITLCTGMQAQTRTVTLYNDDLKCKGGRYELPTINYDDNTVTISADTVINATVVIKDADGNIIHEEKTTATQAETTINLPTSEQQDKYVIELYYDDKHLYGFFEETEDKNQ</sequence>
<name>A0ABX2AWF4_9BACT</name>
<accession>A0ABX2AWF4</accession>
<evidence type="ECO:0000313" key="2">
    <source>
        <dbReference type="EMBL" id="NPE14809.1"/>
    </source>
</evidence>
<protein>
    <submittedName>
        <fullName evidence="2">DUF3244 domain-containing protein</fullName>
    </submittedName>
</protein>
<proteinExistence type="predicted"/>
<feature type="signal peptide" evidence="1">
    <location>
        <begin position="1"/>
        <end position="20"/>
    </location>
</feature>